<dbReference type="InterPro" id="IPR000073">
    <property type="entry name" value="AB_hydrolase_1"/>
</dbReference>
<dbReference type="SUPFAM" id="SSF53474">
    <property type="entry name" value="alpha/beta-Hydrolases"/>
    <property type="match status" value="1"/>
</dbReference>
<dbReference type="Pfam" id="PF12697">
    <property type="entry name" value="Abhydrolase_6"/>
    <property type="match status" value="1"/>
</dbReference>
<dbReference type="GO" id="GO:0016787">
    <property type="term" value="F:hydrolase activity"/>
    <property type="evidence" value="ECO:0007669"/>
    <property type="project" value="UniProtKB-KW"/>
</dbReference>
<keyword evidence="2" id="KW-0378">Hydrolase</keyword>
<evidence type="ECO:0000313" key="2">
    <source>
        <dbReference type="EMBL" id="MBM7278901.1"/>
    </source>
</evidence>
<feature type="domain" description="AB hydrolase-1" evidence="1">
    <location>
        <begin position="75"/>
        <end position="360"/>
    </location>
</feature>
<dbReference type="Proteomes" id="UP001195196">
    <property type="component" value="Unassembled WGS sequence"/>
</dbReference>
<dbReference type="EMBL" id="JAFFGU010000005">
    <property type="protein sequence ID" value="MBM7278901.1"/>
    <property type="molecule type" value="Genomic_DNA"/>
</dbReference>
<gene>
    <name evidence="2" type="ORF">JTZ10_14170</name>
</gene>
<dbReference type="RefSeq" id="WP_182372197.1">
    <property type="nucleotide sequence ID" value="NZ_CP059694.1"/>
</dbReference>
<dbReference type="InterPro" id="IPR029058">
    <property type="entry name" value="AB_hydrolase_fold"/>
</dbReference>
<dbReference type="PANTHER" id="PTHR46438:SF2">
    <property type="entry name" value="ALPHA_BETA-HYDROLASES SUPERFAMILY PROTEIN"/>
    <property type="match status" value="1"/>
</dbReference>
<evidence type="ECO:0000313" key="3">
    <source>
        <dbReference type="Proteomes" id="UP001195196"/>
    </source>
</evidence>
<organism evidence="2 3">
    <name type="scientific">Gordonia rubripertincta</name>
    <name type="common">Rhodococcus corallinus</name>
    <dbReference type="NCBI Taxonomy" id="36822"/>
    <lineage>
        <taxon>Bacteria</taxon>
        <taxon>Bacillati</taxon>
        <taxon>Actinomycetota</taxon>
        <taxon>Actinomycetes</taxon>
        <taxon>Mycobacteriales</taxon>
        <taxon>Gordoniaceae</taxon>
        <taxon>Gordonia</taxon>
    </lineage>
</organism>
<name>A0AAW4G5R9_GORRU</name>
<dbReference type="AlphaFoldDB" id="A0AAW4G5R9"/>
<accession>A0AAW4G5R9</accession>
<sequence length="370" mass="40172">MSSHRSTSARRAGVAGAVGLAVTTAAVAGYVTRNLTYDRREASLLASSGMAPRSVTMPDGAVVGYGEGPPGGEPLLLIPGQQVSWTDYASVLGALSADWHVFAVDCFGHGGSAKVPALYPALPQTEALAWFVENVVGAPVVVAGHSSGGLLAARLAADFPALVRAALIEDAPFFGTEPDRAHATYAWLDTFRNIHRHLEAGTSANADSWTRFWVRHSHLQTMFGDRAWKALVRGPLERRLDRNPHVIPKLWWLPPTLNRAIALTACLQDGTGDYDLRYGEMFYDGTWLAGYDQAETLRRVLVPTTLLHTTTHEQDGVLLGAMTSDDAVRAHTLMPDCLLIDRIPSGHDIHRQRPSLYVDALNALRDRIRG</sequence>
<dbReference type="Gene3D" id="3.40.50.1820">
    <property type="entry name" value="alpha/beta hydrolase"/>
    <property type="match status" value="1"/>
</dbReference>
<comment type="caution">
    <text evidence="2">The sequence shown here is derived from an EMBL/GenBank/DDBJ whole genome shotgun (WGS) entry which is preliminary data.</text>
</comment>
<protein>
    <submittedName>
        <fullName evidence="2">Alpha/beta hydrolase</fullName>
    </submittedName>
</protein>
<reference evidence="2" key="1">
    <citation type="submission" date="2021-02" db="EMBL/GenBank/DDBJ databases">
        <title>Taxonomy, biology and ecology of Rhodococcus bacteria occurring in California pistachio and other woody hosts as revealed by genome sequence analyses.</title>
        <authorList>
            <person name="Riely B."/>
            <person name="Gai Y."/>
        </authorList>
    </citation>
    <scope>NUCLEOTIDE SEQUENCE</scope>
    <source>
        <strain evidence="2">BP-295</strain>
    </source>
</reference>
<evidence type="ECO:0000259" key="1">
    <source>
        <dbReference type="Pfam" id="PF12697"/>
    </source>
</evidence>
<proteinExistence type="predicted"/>
<dbReference type="PANTHER" id="PTHR46438">
    <property type="entry name" value="ALPHA/BETA-HYDROLASES SUPERFAMILY PROTEIN"/>
    <property type="match status" value="1"/>
</dbReference>